<dbReference type="EMBL" id="CBXV010000007">
    <property type="protein sequence ID" value="CDM66148.1"/>
    <property type="molecule type" value="Genomic_DNA"/>
</dbReference>
<dbReference type="GO" id="GO:0017148">
    <property type="term" value="P:negative regulation of translation"/>
    <property type="evidence" value="ECO:0007669"/>
    <property type="project" value="UniProtKB-UniRule"/>
</dbReference>
<proteinExistence type="inferred from homology"/>
<dbReference type="GO" id="GO:0043023">
    <property type="term" value="F:ribosomal large subunit binding"/>
    <property type="evidence" value="ECO:0007669"/>
    <property type="project" value="TreeGrafter"/>
</dbReference>
<dbReference type="RefSeq" id="WP_041977078.1">
    <property type="nucleotide sequence ID" value="NZ_CBXV010000007.1"/>
</dbReference>
<gene>
    <name evidence="2" type="primary">rsfS</name>
    <name evidence="3" type="ORF">PYK22_02160</name>
</gene>
<organism evidence="3 4">
    <name type="scientific">Pyrinomonas methylaliphatogenes</name>
    <dbReference type="NCBI Taxonomy" id="454194"/>
    <lineage>
        <taxon>Bacteria</taxon>
        <taxon>Pseudomonadati</taxon>
        <taxon>Acidobacteriota</taxon>
        <taxon>Blastocatellia</taxon>
        <taxon>Blastocatellales</taxon>
        <taxon>Pyrinomonadaceae</taxon>
        <taxon>Pyrinomonas</taxon>
    </lineage>
</organism>
<dbReference type="AlphaFoldDB" id="A0A0B6WY10"/>
<dbReference type="STRING" id="454194.PYK22_02160"/>
<keyword evidence="2" id="KW-0810">Translation regulation</keyword>
<comment type="subcellular location">
    <subcellularLocation>
        <location evidence="2">Cytoplasm</location>
    </subcellularLocation>
</comment>
<comment type="function">
    <text evidence="2">Functions as a ribosomal silencing factor. Interacts with ribosomal protein uL14 (rplN), blocking formation of intersubunit bridge B8. Prevents association of the 30S and 50S ribosomal subunits and the formation of functional ribosomes, thus repressing translation.</text>
</comment>
<dbReference type="GO" id="GO:0042256">
    <property type="term" value="P:cytosolic ribosome assembly"/>
    <property type="evidence" value="ECO:0007669"/>
    <property type="project" value="UniProtKB-UniRule"/>
</dbReference>
<dbReference type="SUPFAM" id="SSF81301">
    <property type="entry name" value="Nucleotidyltransferase"/>
    <property type="match status" value="1"/>
</dbReference>
<dbReference type="GO" id="GO:0090071">
    <property type="term" value="P:negative regulation of ribosome biogenesis"/>
    <property type="evidence" value="ECO:0007669"/>
    <property type="project" value="UniProtKB-UniRule"/>
</dbReference>
<keyword evidence="4" id="KW-1185">Reference proteome</keyword>
<keyword evidence="2" id="KW-0678">Repressor</keyword>
<dbReference type="GO" id="GO:0005737">
    <property type="term" value="C:cytoplasm"/>
    <property type="evidence" value="ECO:0007669"/>
    <property type="project" value="UniProtKB-SubCell"/>
</dbReference>
<comment type="subunit">
    <text evidence="2">Interacts with ribosomal protein uL14 (rplN).</text>
</comment>
<dbReference type="PANTHER" id="PTHR21043">
    <property type="entry name" value="IOJAP SUPERFAMILY ORTHOLOG"/>
    <property type="match status" value="1"/>
</dbReference>
<reference evidence="3 4" key="2">
    <citation type="submission" date="2015-01" db="EMBL/GenBank/DDBJ databases">
        <title>Complete genome sequence of Pyrinomonas methylaliphatogenes type strain K22T.</title>
        <authorList>
            <person name="Lee K.C.Y."/>
            <person name="Power J.F."/>
            <person name="Dunfield P.F."/>
            <person name="Morgan X.C."/>
            <person name="Huttenhower C."/>
            <person name="Stott M.B."/>
        </authorList>
    </citation>
    <scope>NUCLEOTIDE SEQUENCE [LARGE SCALE GENOMIC DNA]</scope>
    <source>
        <strain evidence="3 4">K22</strain>
    </source>
</reference>
<protein>
    <recommendedName>
        <fullName evidence="2">Ribosomal silencing factor RsfS</fullName>
    </recommendedName>
</protein>
<dbReference type="Proteomes" id="UP000031518">
    <property type="component" value="Unassembled WGS sequence"/>
</dbReference>
<dbReference type="HAMAP" id="MF_01477">
    <property type="entry name" value="Iojap_RsfS"/>
    <property type="match status" value="1"/>
</dbReference>
<evidence type="ECO:0000256" key="2">
    <source>
        <dbReference type="HAMAP-Rule" id="MF_01477"/>
    </source>
</evidence>
<comment type="similarity">
    <text evidence="1 2">Belongs to the Iojap/RsfS family.</text>
</comment>
<reference evidence="3 4" key="1">
    <citation type="submission" date="2013-12" db="EMBL/GenBank/DDBJ databases">
        <authorList>
            <person name="Stott M."/>
        </authorList>
    </citation>
    <scope>NUCLEOTIDE SEQUENCE [LARGE SCALE GENOMIC DNA]</scope>
    <source>
        <strain evidence="3 4">K22</strain>
    </source>
</reference>
<dbReference type="NCBIfam" id="TIGR00090">
    <property type="entry name" value="rsfS_iojap_ybeB"/>
    <property type="match status" value="1"/>
</dbReference>
<name>A0A0B6WY10_9BACT</name>
<evidence type="ECO:0000313" key="3">
    <source>
        <dbReference type="EMBL" id="CDM66148.1"/>
    </source>
</evidence>
<dbReference type="Gene3D" id="3.30.460.10">
    <property type="entry name" value="Beta Polymerase, domain 2"/>
    <property type="match status" value="1"/>
</dbReference>
<sequence>MRRDLTKGTSPPELDQRLRTAMEAASDKKAVEPIVLDLREIANFTDYFLIASGTSARQVQAIADEVFERLEKSGVRASHVEGYTTAEWILLDYGDFVVHVFEERARRFYDLERLWREAKRIELPELSGPGVARE</sequence>
<dbReference type="InterPro" id="IPR043519">
    <property type="entry name" value="NT_sf"/>
</dbReference>
<dbReference type="OrthoDB" id="9793681at2"/>
<dbReference type="Pfam" id="PF02410">
    <property type="entry name" value="RsfS"/>
    <property type="match status" value="1"/>
</dbReference>
<keyword evidence="2" id="KW-0963">Cytoplasm</keyword>
<evidence type="ECO:0000256" key="1">
    <source>
        <dbReference type="ARBA" id="ARBA00010574"/>
    </source>
</evidence>
<dbReference type="InterPro" id="IPR004394">
    <property type="entry name" value="Iojap/RsfS/C7orf30"/>
</dbReference>
<evidence type="ECO:0000313" key="4">
    <source>
        <dbReference type="Proteomes" id="UP000031518"/>
    </source>
</evidence>
<dbReference type="PANTHER" id="PTHR21043:SF0">
    <property type="entry name" value="MITOCHONDRIAL ASSEMBLY OF RIBOSOMAL LARGE SUBUNIT PROTEIN 1"/>
    <property type="match status" value="1"/>
</dbReference>
<accession>A0A0B6WY10</accession>